<dbReference type="SUPFAM" id="SSF56988">
    <property type="entry name" value="Anthrax protective antigen"/>
    <property type="match status" value="1"/>
</dbReference>
<evidence type="ECO:0000313" key="2">
    <source>
        <dbReference type="Proteomes" id="UP000044602"/>
    </source>
</evidence>
<accession>A0A0G4KUV7</accession>
<name>A0A0G4KUV7_VERLO</name>
<evidence type="ECO:0000313" key="1">
    <source>
        <dbReference type="EMBL" id="CRK13210.1"/>
    </source>
</evidence>
<dbReference type="EMBL" id="CVQH01004446">
    <property type="protein sequence ID" value="CRK13210.1"/>
    <property type="molecule type" value="Genomic_DNA"/>
</dbReference>
<sequence length="1444" mass="159253">MAQTEIQQETPQLSIRDTLVLSCLGDDERTKLEEHILKSADLDVAAAEVDDETIASRITLIRGFAECARDDEAIVAALAADSSLSSLRQVAARFNAAELSALVDRGPGVATAGTSEAPQDVSAIKPAARIFRQRMFVLERDAVLLKMVDDEEIPIGLRDDDNNEEDANVKRHIIDVLHTHPDLFSTVPFSLTEGALKDISEGNGTRQKVDTTIRAIQRVQSLSTAPAAVAAMLKAGFGSAQQIAAVPASHFVQDIGSVITADDTAQGSAEEAARNIHLQATNVALHANMALAATLQMVRGTGVRAIDGAASRGDRIAAAKSVTVSGMRSTVNLEQLFGSMDFCECSDCASVTSPAAYLVDILQFLRNNNLKDEYRPGWEGTALEMLFRRRPDLAEIELTCANTNTVLPYIDLSNEVMESFVCHLGKFVEDNHQPKQVTLDAFNIDEDDVSSALLSQPANVNYAAYCKLKDAVYPFTLPYHQPLDEIRILLGHLGTSRHELLNIFRPTQRTGDPRRDEWGRQAHERAYVAEYLLLSQQDFRVLTRQVFYPKEYFEYIISPGTRISDEEYEARIQVEPTYRCWGYVNGDHEMLSTVKEHELGLAFVKKQFLPRSGIKYTDLVDLLRTTYINPNYPSGWALLLLHRLRWSYRYLVTLLGPVGSTGRYDKLIAFLVRFQPLAELFGKLRQKYIDDLGRADQGKNAEALEELARRRGYPPCSCDDGAIWRCWVLRYFDLVGDLIILDSRDGGVFETEGWLVLQREVPQLGFVGSAAEVISGRDDNVDRDIGYLHRDGRITSTAVDGTLTLVGRIDETGAAVDVDGVFFHIKYGLDWQLRMQLWNIERTRAFGEIDNQSSNLSLLPRVITLLGNPFGGGAVRTISFLEDWDRISSSGFSLHQLVYVIEGEEIEPVRPVGPSTTNILKTTKQLADGLDAILKTYPDIDQTDQMVVPSTAVTAAASQLFDTTTVSTLAGVVEGSWVWQTNAPVNMAISVPDLLKKKFSYSSRSGDASNAPSATVQMTGILTANEVEDAKFLGRINALWAPAIDRLMRKPGAWFNETLRAVFSANLEEAEAILLAGDVPPTTPDPTEDEPVPVPDPGTAPSKRLYFLVSFLPFLRDRLSDKMVSDVMMSVSGLPLELTHLLLDNILRSGTTSALEILRNLKSTSSNPSADWTGYLIPPANDEFVFFSIADTQPPAIILDGASMSFPQPLDDPSNVWISEPVKLTAGRLYSLTVPGRPATQLQWKSARSPRAGIPASALLPGQATQIVTDVFSKLVKAGMVVNNFSLSTAEINFLTDNKARFDGFDLNSLSLRAWRRLCQFSSFRNGLAAPEAPLIDLFKWASLPSAGLNGLVDKIIASTRWDSQRDALTALLISDHFDLLSPSNFFDERALIRLQKALALVKSLGVVDVHMVFSWADPLVKFWVARTIADNIRKVPSAVQAYA</sequence>
<dbReference type="STRING" id="100787.A0A0G4KUV7"/>
<proteinExistence type="predicted"/>
<protein>
    <submittedName>
        <fullName evidence="1">Uncharacterized protein</fullName>
    </submittedName>
</protein>
<keyword evidence="2" id="KW-1185">Reference proteome</keyword>
<organism evidence="1 2">
    <name type="scientific">Verticillium longisporum</name>
    <name type="common">Verticillium dahliae var. longisporum</name>
    <dbReference type="NCBI Taxonomy" id="100787"/>
    <lineage>
        <taxon>Eukaryota</taxon>
        <taxon>Fungi</taxon>
        <taxon>Dikarya</taxon>
        <taxon>Ascomycota</taxon>
        <taxon>Pezizomycotina</taxon>
        <taxon>Sordariomycetes</taxon>
        <taxon>Hypocreomycetidae</taxon>
        <taxon>Glomerellales</taxon>
        <taxon>Plectosphaerellaceae</taxon>
        <taxon>Verticillium</taxon>
    </lineage>
</organism>
<reference evidence="1 2" key="1">
    <citation type="submission" date="2015-05" db="EMBL/GenBank/DDBJ databases">
        <authorList>
            <person name="Wang D.B."/>
            <person name="Wang M."/>
        </authorList>
    </citation>
    <scope>NUCLEOTIDE SEQUENCE [LARGE SCALE GENOMIC DNA]</scope>
    <source>
        <strain evidence="1">VL1</strain>
    </source>
</reference>
<dbReference type="Proteomes" id="UP000044602">
    <property type="component" value="Unassembled WGS sequence"/>
</dbReference>
<gene>
    <name evidence="1" type="ORF">BN1708_002566</name>
</gene>